<dbReference type="InterPro" id="IPR007361">
    <property type="entry name" value="DUF427"/>
</dbReference>
<comment type="caution">
    <text evidence="2">The sequence shown here is derived from an EMBL/GenBank/DDBJ whole genome shotgun (WGS) entry which is preliminary data.</text>
</comment>
<accession>A0A4Q7KN82</accession>
<keyword evidence="3" id="KW-1185">Reference proteome</keyword>
<organism evidence="2 3">
    <name type="scientific">Herbihabitans rhizosphaerae</name>
    <dbReference type="NCBI Taxonomy" id="1872711"/>
    <lineage>
        <taxon>Bacteria</taxon>
        <taxon>Bacillati</taxon>
        <taxon>Actinomycetota</taxon>
        <taxon>Actinomycetes</taxon>
        <taxon>Pseudonocardiales</taxon>
        <taxon>Pseudonocardiaceae</taxon>
        <taxon>Herbihabitans</taxon>
    </lineage>
</organism>
<dbReference type="AlphaFoldDB" id="A0A4Q7KN82"/>
<dbReference type="EMBL" id="SGWQ01000006">
    <property type="protein sequence ID" value="RZS37091.1"/>
    <property type="molecule type" value="Genomic_DNA"/>
</dbReference>
<evidence type="ECO:0000313" key="3">
    <source>
        <dbReference type="Proteomes" id="UP000294257"/>
    </source>
</evidence>
<dbReference type="PANTHER" id="PTHR34310">
    <property type="entry name" value="DUF427 DOMAIN PROTEIN (AFU_ORTHOLOGUE AFUA_3G02220)"/>
    <property type="match status" value="1"/>
</dbReference>
<dbReference type="PANTHER" id="PTHR34310:SF8">
    <property type="entry name" value="CONSERVED PROTEIN"/>
    <property type="match status" value="1"/>
</dbReference>
<sequence length="246" mass="27244">MAIKLSRERKRVYGELRYEPTAKRVRARAGDTTVVDSRRAVLVWEPNQYRATYAVPAEDVRGTLTPAEAAAGAHTADGEPLSIEADGVTLAGAAFRPADPDLAGLVLLDFDTFDGWLEEDEAILGHPRDPYHRIDVRRTSTPVRVELDGELLAESTNARVVFETGLSPRYYLPRADVRTELLTPTDTATVCQYKGTADYWAVTAAGQTHPDLVWAYEQPLPDAVEIGGHLCFYDEKVDLFVDGVRR</sequence>
<dbReference type="OrthoDB" id="285364at2"/>
<proteinExistence type="predicted"/>
<evidence type="ECO:0000313" key="2">
    <source>
        <dbReference type="EMBL" id="RZS37091.1"/>
    </source>
</evidence>
<feature type="domain" description="DUF427" evidence="1">
    <location>
        <begin position="143"/>
        <end position="235"/>
    </location>
</feature>
<dbReference type="InterPro" id="IPR038694">
    <property type="entry name" value="DUF427_sf"/>
</dbReference>
<dbReference type="Gene3D" id="2.170.150.40">
    <property type="entry name" value="Domain of unknown function (DUF427)"/>
    <property type="match status" value="2"/>
</dbReference>
<evidence type="ECO:0000259" key="1">
    <source>
        <dbReference type="Pfam" id="PF04248"/>
    </source>
</evidence>
<gene>
    <name evidence="2" type="ORF">EV193_106327</name>
</gene>
<dbReference type="Proteomes" id="UP000294257">
    <property type="component" value="Unassembled WGS sequence"/>
</dbReference>
<name>A0A4Q7KN82_9PSEU</name>
<dbReference type="RefSeq" id="WP_130345680.1">
    <property type="nucleotide sequence ID" value="NZ_SGWQ01000006.1"/>
</dbReference>
<reference evidence="2 3" key="1">
    <citation type="submission" date="2019-02" db="EMBL/GenBank/DDBJ databases">
        <title>Genomic Encyclopedia of Type Strains, Phase IV (KMG-IV): sequencing the most valuable type-strain genomes for metagenomic binning, comparative biology and taxonomic classification.</title>
        <authorList>
            <person name="Goeker M."/>
        </authorList>
    </citation>
    <scope>NUCLEOTIDE SEQUENCE [LARGE SCALE GENOMIC DNA]</scope>
    <source>
        <strain evidence="2 3">DSM 101727</strain>
    </source>
</reference>
<dbReference type="Pfam" id="PF04248">
    <property type="entry name" value="NTP_transf_9"/>
    <property type="match status" value="1"/>
</dbReference>
<protein>
    <submittedName>
        <fullName evidence="2">Uncharacterized protein (DUF427 family)</fullName>
    </submittedName>
</protein>